<reference evidence="2 3" key="1">
    <citation type="journal article" date="2012" name="Science">
        <title>The Paleozoic origin of enzymatic lignin decomposition reconstructed from 31 fungal genomes.</title>
        <authorList>
            <person name="Floudas D."/>
            <person name="Binder M."/>
            <person name="Riley R."/>
            <person name="Barry K."/>
            <person name="Blanchette R.A."/>
            <person name="Henrissat B."/>
            <person name="Martinez A.T."/>
            <person name="Otillar R."/>
            <person name="Spatafora J.W."/>
            <person name="Yadav J.S."/>
            <person name="Aerts A."/>
            <person name="Benoit I."/>
            <person name="Boyd A."/>
            <person name="Carlson A."/>
            <person name="Copeland A."/>
            <person name="Coutinho P.M."/>
            <person name="de Vries R.P."/>
            <person name="Ferreira P."/>
            <person name="Findley K."/>
            <person name="Foster B."/>
            <person name="Gaskell J."/>
            <person name="Glotzer D."/>
            <person name="Gorecki P."/>
            <person name="Heitman J."/>
            <person name="Hesse C."/>
            <person name="Hori C."/>
            <person name="Igarashi K."/>
            <person name="Jurgens J.A."/>
            <person name="Kallen N."/>
            <person name="Kersten P."/>
            <person name="Kohler A."/>
            <person name="Kuees U."/>
            <person name="Kumar T.K.A."/>
            <person name="Kuo A."/>
            <person name="LaButti K."/>
            <person name="Larrondo L.F."/>
            <person name="Lindquist E."/>
            <person name="Ling A."/>
            <person name="Lombard V."/>
            <person name="Lucas S."/>
            <person name="Lundell T."/>
            <person name="Martin R."/>
            <person name="McLaughlin D.J."/>
            <person name="Morgenstern I."/>
            <person name="Morin E."/>
            <person name="Murat C."/>
            <person name="Nagy L.G."/>
            <person name="Nolan M."/>
            <person name="Ohm R.A."/>
            <person name="Patyshakuliyeva A."/>
            <person name="Rokas A."/>
            <person name="Ruiz-Duenas F.J."/>
            <person name="Sabat G."/>
            <person name="Salamov A."/>
            <person name="Samejima M."/>
            <person name="Schmutz J."/>
            <person name="Slot J.C."/>
            <person name="St John F."/>
            <person name="Stenlid J."/>
            <person name="Sun H."/>
            <person name="Sun S."/>
            <person name="Syed K."/>
            <person name="Tsang A."/>
            <person name="Wiebenga A."/>
            <person name="Young D."/>
            <person name="Pisabarro A."/>
            <person name="Eastwood D.C."/>
            <person name="Martin F."/>
            <person name="Cullen D."/>
            <person name="Grigoriev I.V."/>
            <person name="Hibbett D.S."/>
        </authorList>
    </citation>
    <scope>NUCLEOTIDE SEQUENCE [LARGE SCALE GENOMIC DNA]</scope>
    <source>
        <strain evidence="2 3">ATCC 11539</strain>
    </source>
</reference>
<dbReference type="STRING" id="670483.S7PQN7"/>
<dbReference type="HOGENOM" id="CLU_1602901_0_0_1"/>
<evidence type="ECO:0000313" key="3">
    <source>
        <dbReference type="Proteomes" id="UP000030669"/>
    </source>
</evidence>
<protein>
    <submittedName>
        <fullName evidence="2">Uncharacterized protein</fullName>
    </submittedName>
</protein>
<evidence type="ECO:0000313" key="2">
    <source>
        <dbReference type="EMBL" id="EPQ50126.1"/>
    </source>
</evidence>
<dbReference type="AlphaFoldDB" id="S7PQN7"/>
<dbReference type="EMBL" id="KB469352">
    <property type="protein sequence ID" value="EPQ50126.1"/>
    <property type="molecule type" value="Genomic_DNA"/>
</dbReference>
<feature type="compositionally biased region" description="Basic and acidic residues" evidence="1">
    <location>
        <begin position="10"/>
        <end position="26"/>
    </location>
</feature>
<organism evidence="2 3">
    <name type="scientific">Gloeophyllum trabeum (strain ATCC 11539 / FP-39264 / Madison 617)</name>
    <name type="common">Brown rot fungus</name>
    <dbReference type="NCBI Taxonomy" id="670483"/>
    <lineage>
        <taxon>Eukaryota</taxon>
        <taxon>Fungi</taxon>
        <taxon>Dikarya</taxon>
        <taxon>Basidiomycota</taxon>
        <taxon>Agaricomycotina</taxon>
        <taxon>Agaricomycetes</taxon>
        <taxon>Gloeophyllales</taxon>
        <taxon>Gloeophyllaceae</taxon>
        <taxon>Gloeophyllum</taxon>
    </lineage>
</organism>
<dbReference type="RefSeq" id="XP_007871420.1">
    <property type="nucleotide sequence ID" value="XM_007873229.1"/>
</dbReference>
<name>S7PQN7_GLOTA</name>
<dbReference type="Proteomes" id="UP000030669">
    <property type="component" value="Unassembled WGS sequence"/>
</dbReference>
<keyword evidence="3" id="KW-1185">Reference proteome</keyword>
<proteinExistence type="predicted"/>
<sequence length="166" mass="18460">MNLVSPTITHDTHRSRSSHHNDGDWHAESWTSAKAPMTSSQFHAEDKSFAAIMEDPRDRIVNWKGHPLLALAAADIRPTLRAPILARARVLHVRDQGRDYVLYRGEEEVDWPVLAACPAGGGRGRHTPAVPCWPHDIVEAATRFKSTARIRNFDFAFHSALAGAIV</sequence>
<dbReference type="GeneID" id="19300487"/>
<dbReference type="KEGG" id="gtr:GLOTRDRAFT_118415"/>
<feature type="region of interest" description="Disordered" evidence="1">
    <location>
        <begin position="1"/>
        <end position="26"/>
    </location>
</feature>
<gene>
    <name evidence="2" type="ORF">GLOTRDRAFT_118415</name>
</gene>
<accession>S7PQN7</accession>
<evidence type="ECO:0000256" key="1">
    <source>
        <dbReference type="SAM" id="MobiDB-lite"/>
    </source>
</evidence>